<dbReference type="InterPro" id="IPR025409">
    <property type="entry name" value="DUF4303"/>
</dbReference>
<keyword evidence="2" id="KW-1185">Reference proteome</keyword>
<gene>
    <name evidence="1" type="ORF">A8C32_13540</name>
</gene>
<evidence type="ECO:0008006" key="3">
    <source>
        <dbReference type="Google" id="ProtNLM"/>
    </source>
</evidence>
<comment type="caution">
    <text evidence="1">The sequence shown here is derived from an EMBL/GenBank/DDBJ whole genome shotgun (WGS) entry which is preliminary data.</text>
</comment>
<accession>A0A1E5TC41</accession>
<dbReference type="RefSeq" id="WP_069829183.1">
    <property type="nucleotide sequence ID" value="NZ_MDJD01000014.1"/>
</dbReference>
<dbReference type="AlphaFoldDB" id="A0A1E5TC41"/>
<sequence length="151" mass="17933">MTESKSKFDTEKLTEFAISKITEFAKEHPNETFYGFSIDASLLCLNSEEEFQKTLKYYREKFGGYETEEQITDLRQNTGDWEYQGFAEFDKNSGFDMEEYNEHYHEDEQFQLTSDYAKSMDLVVENLKKSGVFDLLKKTDDFYANQVEHNY</sequence>
<organism evidence="1 2">
    <name type="scientific">Flavivirga aquatica</name>
    <dbReference type="NCBI Taxonomy" id="1849968"/>
    <lineage>
        <taxon>Bacteria</taxon>
        <taxon>Pseudomonadati</taxon>
        <taxon>Bacteroidota</taxon>
        <taxon>Flavobacteriia</taxon>
        <taxon>Flavobacteriales</taxon>
        <taxon>Flavobacteriaceae</taxon>
        <taxon>Flavivirga</taxon>
    </lineage>
</organism>
<dbReference type="Pfam" id="PF14136">
    <property type="entry name" value="DUF4303"/>
    <property type="match status" value="1"/>
</dbReference>
<dbReference type="STRING" id="1849968.A8C32_13540"/>
<name>A0A1E5TC41_9FLAO</name>
<protein>
    <recommendedName>
        <fullName evidence="3">DUF4303 domain-containing protein</fullName>
    </recommendedName>
</protein>
<dbReference type="OrthoDB" id="5867542at2"/>
<proteinExistence type="predicted"/>
<dbReference type="EMBL" id="MDJD01000014">
    <property type="protein sequence ID" value="OEK08928.1"/>
    <property type="molecule type" value="Genomic_DNA"/>
</dbReference>
<evidence type="ECO:0000313" key="1">
    <source>
        <dbReference type="EMBL" id="OEK08928.1"/>
    </source>
</evidence>
<dbReference type="Proteomes" id="UP000095713">
    <property type="component" value="Unassembled WGS sequence"/>
</dbReference>
<reference evidence="1 2" key="1">
    <citation type="submission" date="2016-05" db="EMBL/GenBank/DDBJ databases">
        <title>Draft Genome Sequence of Algibacter sp. Strain SK-16 Isolated from the Surface Water of Aburatsubo Inlet.</title>
        <authorList>
            <person name="Wong S.-K."/>
            <person name="Yoshizawa S."/>
            <person name="Nakajima Y."/>
            <person name="Ogura Y."/>
            <person name="Tetsuya H."/>
            <person name="Hamasaki K."/>
        </authorList>
    </citation>
    <scope>NUCLEOTIDE SEQUENCE [LARGE SCALE GENOMIC DNA]</scope>
    <source>
        <strain evidence="1 2">SK-16</strain>
    </source>
</reference>
<evidence type="ECO:0000313" key="2">
    <source>
        <dbReference type="Proteomes" id="UP000095713"/>
    </source>
</evidence>